<dbReference type="KEGG" id="mha:HF1_10180"/>
<protein>
    <submittedName>
        <fullName evidence="2">Uncharacterized protein</fullName>
    </submittedName>
</protein>
<accession>E8ZIQ5</accession>
<feature type="region of interest" description="Disordered" evidence="1">
    <location>
        <begin position="30"/>
        <end position="56"/>
    </location>
</feature>
<dbReference type="AlphaFoldDB" id="E8ZIQ5"/>
<proteinExistence type="predicted"/>
<evidence type="ECO:0000256" key="1">
    <source>
        <dbReference type="SAM" id="MobiDB-lite"/>
    </source>
</evidence>
<name>E8ZIQ5_MYCHL</name>
<dbReference type="Proteomes" id="UP000008637">
    <property type="component" value="Chromosome"/>
</dbReference>
<feature type="compositionally biased region" description="Basic and acidic residues" evidence="1">
    <location>
        <begin position="33"/>
        <end position="47"/>
    </location>
</feature>
<evidence type="ECO:0000313" key="3">
    <source>
        <dbReference type="Proteomes" id="UP000008637"/>
    </source>
</evidence>
<gene>
    <name evidence="2" type="ORF">HF1_10180</name>
</gene>
<organism evidence="2 3">
    <name type="scientific">Mycoplasma haemofelis (strain Langford 1)</name>
    <name type="common">Haemobartonella felis</name>
    <dbReference type="NCBI Taxonomy" id="941640"/>
    <lineage>
        <taxon>Bacteria</taxon>
        <taxon>Bacillati</taxon>
        <taxon>Mycoplasmatota</taxon>
        <taxon>Mollicutes</taxon>
        <taxon>Mycoplasmataceae</taxon>
        <taxon>Mycoplasma</taxon>
    </lineage>
</organism>
<dbReference type="HOGENOM" id="CLU_1516269_0_0_14"/>
<reference evidence="2 3" key="1">
    <citation type="journal article" date="2011" name="J. Bacteriol.">
        <title>Complete genome sequence of Mycoplasma haemofelis, a hemotropic mycoplasma.</title>
        <authorList>
            <person name="Barker E.N."/>
            <person name="Helps C.R."/>
            <person name="Peters I.R."/>
            <person name="Darby A.C."/>
            <person name="Radford A.D."/>
            <person name="Tasker S."/>
        </authorList>
    </citation>
    <scope>NUCLEOTIDE SEQUENCE [LARGE SCALE GENOMIC DNA]</scope>
    <source>
        <strain evidence="2 3">Langford 1</strain>
    </source>
</reference>
<evidence type="ECO:0000313" key="2">
    <source>
        <dbReference type="EMBL" id="CBY93026.1"/>
    </source>
</evidence>
<keyword evidence="3" id="KW-1185">Reference proteome</keyword>
<sequence>MNPSKFFVAGTSLAGGSGLVGAGVWYAEGGKSPSEEKIKTVSEKQEVSVKSQDAPTLNVKPEAKSQPVTSSIEVGSGYTCHIFEVDQKTVNKVLSEITDQLGFLSGLDEKNQTFKSDVENACKGLSGKVSFTVDSNTKHVYVYKDGASWVYSATVQTQDWTKSTNFKGSSASQIGVS</sequence>
<dbReference type="EMBL" id="FR773153">
    <property type="protein sequence ID" value="CBY93026.1"/>
    <property type="molecule type" value="Genomic_DNA"/>
</dbReference>